<feature type="domain" description="Flagellar hook-length control protein-like C-terminal" evidence="2">
    <location>
        <begin position="273"/>
        <end position="352"/>
    </location>
</feature>
<dbReference type="Proteomes" id="UP000068026">
    <property type="component" value="Chromosome"/>
</dbReference>
<dbReference type="RefSeq" id="WP_066053142.1">
    <property type="nucleotide sequence ID" value="NZ_CP014223.1"/>
</dbReference>
<name>A0A110A7Q0_ANAPI</name>
<dbReference type="OrthoDB" id="1907481at2"/>
<evidence type="ECO:0000259" key="2">
    <source>
        <dbReference type="Pfam" id="PF02120"/>
    </source>
</evidence>
<dbReference type="InterPro" id="IPR021136">
    <property type="entry name" value="Flagellar_hook_control-like_C"/>
</dbReference>
<evidence type="ECO:0000313" key="4">
    <source>
        <dbReference type="EMBL" id="SHF01114.1"/>
    </source>
</evidence>
<feature type="compositionally biased region" description="Basic and acidic residues" evidence="1">
    <location>
        <begin position="73"/>
        <end position="84"/>
    </location>
</feature>
<reference evidence="3 5" key="1">
    <citation type="journal article" date="2016" name="Genome Announc.">
        <title>Complete Genome Sequence of the Amino Acid-Fermenting Clostridium propionicum X2 (DSM 1682).</title>
        <authorList>
            <person name="Poehlein A."/>
            <person name="Schlien K."/>
            <person name="Chowdhury N.P."/>
            <person name="Gottschalk G."/>
            <person name="Buckel W."/>
            <person name="Daniel R."/>
        </authorList>
    </citation>
    <scope>NUCLEOTIDE SEQUENCE [LARGE SCALE GENOMIC DNA]</scope>
    <source>
        <strain evidence="3 5">X2</strain>
    </source>
</reference>
<evidence type="ECO:0000313" key="3">
    <source>
        <dbReference type="EMBL" id="AMJ42395.1"/>
    </source>
</evidence>
<accession>A0A110A7Q0</accession>
<evidence type="ECO:0000313" key="6">
    <source>
        <dbReference type="Proteomes" id="UP000184204"/>
    </source>
</evidence>
<feature type="compositionally biased region" description="Polar residues" evidence="1">
    <location>
        <begin position="1"/>
        <end position="15"/>
    </location>
</feature>
<dbReference type="KEGG" id="cpro:CPRO_28530"/>
<evidence type="ECO:0000256" key="1">
    <source>
        <dbReference type="SAM" id="MobiDB-lite"/>
    </source>
</evidence>
<reference evidence="5" key="2">
    <citation type="submission" date="2016-01" db="EMBL/GenBank/DDBJ databases">
        <authorList>
            <person name="Poehlein A."/>
            <person name="Schlien K."/>
            <person name="Gottschalk G."/>
            <person name="Buckel W."/>
            <person name="Daniel R."/>
        </authorList>
    </citation>
    <scope>NUCLEOTIDE SEQUENCE [LARGE SCALE GENOMIC DNA]</scope>
    <source>
        <strain evidence="5">X2</strain>
    </source>
</reference>
<feature type="region of interest" description="Disordered" evidence="1">
    <location>
        <begin position="348"/>
        <end position="378"/>
    </location>
</feature>
<feature type="compositionally biased region" description="Basic and acidic residues" evidence="1">
    <location>
        <begin position="16"/>
        <end position="35"/>
    </location>
</feature>
<dbReference type="EMBL" id="CP014223">
    <property type="protein sequence ID" value="AMJ42395.1"/>
    <property type="molecule type" value="Genomic_DNA"/>
</dbReference>
<evidence type="ECO:0000313" key="5">
    <source>
        <dbReference type="Proteomes" id="UP000068026"/>
    </source>
</evidence>
<keyword evidence="3" id="KW-0282">Flagellum</keyword>
<keyword evidence="3" id="KW-0969">Cilium</keyword>
<dbReference type="EMBL" id="FQUA01000013">
    <property type="protein sequence ID" value="SHF01114.1"/>
    <property type="molecule type" value="Genomic_DNA"/>
</dbReference>
<dbReference type="Proteomes" id="UP000184204">
    <property type="component" value="Unassembled WGS sequence"/>
</dbReference>
<proteinExistence type="predicted"/>
<reference evidence="6" key="3">
    <citation type="submission" date="2016-11" db="EMBL/GenBank/DDBJ databases">
        <authorList>
            <person name="Jaros S."/>
            <person name="Januszkiewicz K."/>
            <person name="Wedrychowicz H."/>
        </authorList>
    </citation>
    <scope>NUCLEOTIDE SEQUENCE [LARGE SCALE GENOMIC DNA]</scope>
    <source>
        <strain evidence="6">DSM 1682</strain>
    </source>
</reference>
<organism evidence="4 6">
    <name type="scientific">Anaerotignum propionicum DSM 1682</name>
    <dbReference type="NCBI Taxonomy" id="991789"/>
    <lineage>
        <taxon>Bacteria</taxon>
        <taxon>Bacillati</taxon>
        <taxon>Bacillota</taxon>
        <taxon>Clostridia</taxon>
        <taxon>Lachnospirales</taxon>
        <taxon>Anaerotignaceae</taxon>
        <taxon>Anaerotignum</taxon>
    </lineage>
</organism>
<dbReference type="Gene3D" id="3.30.750.140">
    <property type="match status" value="1"/>
</dbReference>
<dbReference type="InterPro" id="IPR038610">
    <property type="entry name" value="FliK-like_C_sf"/>
</dbReference>
<sequence>MNTTPVSVNLNISENSKVELRPKNGKSEDSFKDMIKNVSSRKSPEIKSQANNAKKDLKDASNEVAQGGKGTTKGKEVTDDKGVTMDEGSSVNELAAFIASSTVMLDPIQLAKLVRVPAGEQAPVDTLAAAQGDMQKAIQEVNMDGLQTIPVPMGIEEKQTRGVVPLEYAAQPVMENETHEGTQPLQKQDFTLKAVAENPHETVEIKQGAFPKEQNTEGAFSEENRNIESSSIVTDLKPLRAEGSDDSVVMIKVGDPSLDTSWKQVAEEIGNMVVEKVNNEIQKVSIKLNPKDLGEIAVEFAMKNGKISVSLNCSNESTRTLLATNLDSLSKVVQSSLMQEANVNISYDKAEGQNTNRENFDGRGQGQYQGDSNNRNKEQEQADLDFAQKLRLGIENIETMEV</sequence>
<feature type="compositionally biased region" description="Polar residues" evidence="1">
    <location>
        <begin position="37"/>
        <end position="52"/>
    </location>
</feature>
<dbReference type="CDD" id="cd17470">
    <property type="entry name" value="T3SS_Flik_C"/>
    <property type="match status" value="1"/>
</dbReference>
<protein>
    <submittedName>
        <fullName evidence="3 4">Hook-length control protein FliK</fullName>
    </submittedName>
</protein>
<dbReference type="AlphaFoldDB" id="A0A110A7Q0"/>
<keyword evidence="3" id="KW-0966">Cell projection</keyword>
<dbReference type="Pfam" id="PF02120">
    <property type="entry name" value="Flg_hook"/>
    <property type="match status" value="1"/>
</dbReference>
<feature type="region of interest" description="Disordered" evidence="1">
    <location>
        <begin position="1"/>
        <end position="85"/>
    </location>
</feature>
<reference evidence="4" key="4">
    <citation type="submission" date="2016-11" db="EMBL/GenBank/DDBJ databases">
        <authorList>
            <person name="Varghese N."/>
            <person name="Submissions S."/>
        </authorList>
    </citation>
    <scope>NUCLEOTIDE SEQUENCE</scope>
    <source>
        <strain evidence="4">DSM 1682</strain>
    </source>
</reference>
<gene>
    <name evidence="3" type="ORF">CPRO_28530</name>
    <name evidence="4" type="ORF">SAMN02745151_02509</name>
</gene>
<keyword evidence="5" id="KW-1185">Reference proteome</keyword>